<dbReference type="Pfam" id="PF13472">
    <property type="entry name" value="Lipase_GDSL_2"/>
    <property type="match status" value="1"/>
</dbReference>
<proteinExistence type="predicted"/>
<dbReference type="PANTHER" id="PTHR30383:SF24">
    <property type="entry name" value="THIOESTERASE 1_PROTEASE 1_LYSOPHOSPHOLIPASE L1"/>
    <property type="match status" value="1"/>
</dbReference>
<evidence type="ECO:0000313" key="2">
    <source>
        <dbReference type="EMBL" id="EFE50362.1"/>
    </source>
</evidence>
<dbReference type="Gene3D" id="3.40.50.1110">
    <property type="entry name" value="SGNH hydrolase"/>
    <property type="match status" value="1"/>
</dbReference>
<dbReference type="AlphaFoldDB" id="D4DP74"/>
<dbReference type="InterPro" id="IPR036514">
    <property type="entry name" value="SGNH_hydro_sf"/>
</dbReference>
<name>D4DP74_NEIEG</name>
<comment type="caution">
    <text evidence="2">The sequence shown here is derived from an EMBL/GenBank/DDBJ whole genome shotgun (WGS) entry which is preliminary data.</text>
</comment>
<accession>D4DP74</accession>
<feature type="domain" description="SGNH hydrolase-type esterase" evidence="1">
    <location>
        <begin position="49"/>
        <end position="204"/>
    </location>
</feature>
<dbReference type="InterPro" id="IPR008265">
    <property type="entry name" value="Lipase_GDSL_AS"/>
</dbReference>
<dbReference type="GO" id="GO:0006629">
    <property type="term" value="P:lipid metabolic process"/>
    <property type="evidence" value="ECO:0007669"/>
    <property type="project" value="InterPro"/>
</dbReference>
<dbReference type="PANTHER" id="PTHR30383">
    <property type="entry name" value="THIOESTERASE 1/PROTEASE 1/LYSOPHOSPHOLIPASE L1"/>
    <property type="match status" value="1"/>
</dbReference>
<protein>
    <submittedName>
        <fullName evidence="2">GDSL-like protein</fullName>
    </submittedName>
</protein>
<dbReference type="Proteomes" id="UP000005536">
    <property type="component" value="Unassembled WGS sequence"/>
</dbReference>
<reference evidence="2 3" key="1">
    <citation type="submission" date="2010-02" db="EMBL/GenBank/DDBJ databases">
        <authorList>
            <person name="Weinstock G."/>
            <person name="Sodergren E."/>
            <person name="Clifton S."/>
            <person name="Fulton L."/>
            <person name="Fulton B."/>
            <person name="Courtney L."/>
            <person name="Fronick C."/>
            <person name="Harrison M."/>
            <person name="Strong C."/>
            <person name="Farmer C."/>
            <person name="Delahaunty K."/>
            <person name="Markovic C."/>
            <person name="Hall O."/>
            <person name="Minx P."/>
            <person name="Tomlinson C."/>
            <person name="Mitreva M."/>
            <person name="Nelson J."/>
            <person name="Hou S."/>
            <person name="Wollam A."/>
            <person name="Pepin K.H."/>
            <person name="Johnson M."/>
            <person name="Bhonagiri V."/>
            <person name="Zhang X."/>
            <person name="Suruliraj S."/>
            <person name="Warren W."/>
            <person name="Chinwalla A."/>
            <person name="Mardis E.R."/>
            <person name="Wilson R.K."/>
        </authorList>
    </citation>
    <scope>NUCLEOTIDE SEQUENCE [LARGE SCALE GENOMIC DNA]</scope>
    <source>
        <strain evidence="2 3">ATCC 29315</strain>
    </source>
</reference>
<gene>
    <name evidence="2" type="ORF">NEIELOOT_00859</name>
</gene>
<dbReference type="PROSITE" id="PS01098">
    <property type="entry name" value="LIPASE_GDSL_SER"/>
    <property type="match status" value="1"/>
</dbReference>
<sequence length="221" mass="23680">MRAAGRKDWFMDINRRGFLFLAAGGLLLLNGCGRKATRSALPRGSRVLALGDSLTAGFGASAGGDYPRRLAGITGWQVINGGVSGDTSAQALARLPGLLQPKPGLALVCIGGNDFLRRIGEDETRANIGRILQTLQTASVPAVLVAEPHFTIGALVGSLSDHPLYGDLAETYRVPLLDGAWSEILGRRELRSDQIHANDEGYRLFAEKAADFLHRQGFFQP</sequence>
<dbReference type="InterPro" id="IPR013830">
    <property type="entry name" value="SGNH_hydro"/>
</dbReference>
<evidence type="ECO:0000259" key="1">
    <source>
        <dbReference type="Pfam" id="PF13472"/>
    </source>
</evidence>
<dbReference type="STRING" id="546263.NELON_03030"/>
<dbReference type="SUPFAM" id="SSF52266">
    <property type="entry name" value="SGNH hydrolase"/>
    <property type="match status" value="1"/>
</dbReference>
<evidence type="ECO:0000313" key="3">
    <source>
        <dbReference type="Proteomes" id="UP000005536"/>
    </source>
</evidence>
<dbReference type="GO" id="GO:0004622">
    <property type="term" value="F:phosphatidylcholine lysophospholipase activity"/>
    <property type="evidence" value="ECO:0007669"/>
    <property type="project" value="TreeGrafter"/>
</dbReference>
<dbReference type="EMBL" id="ADBF01000022">
    <property type="protein sequence ID" value="EFE50362.1"/>
    <property type="molecule type" value="Genomic_DNA"/>
</dbReference>
<organism evidence="2 3">
    <name type="scientific">Neisseria elongata subsp. glycolytica ATCC 29315</name>
    <dbReference type="NCBI Taxonomy" id="546263"/>
    <lineage>
        <taxon>Bacteria</taxon>
        <taxon>Pseudomonadati</taxon>
        <taxon>Pseudomonadota</taxon>
        <taxon>Betaproteobacteria</taxon>
        <taxon>Neisseriales</taxon>
        <taxon>Neisseriaceae</taxon>
        <taxon>Neisseria</taxon>
    </lineage>
</organism>
<dbReference type="InterPro" id="IPR051532">
    <property type="entry name" value="Ester_Hydrolysis_Enzymes"/>
</dbReference>